<comment type="catalytic activity">
    <reaction evidence="1 7">
        <text>a uridine in RNA = a pseudouridine in RNA</text>
        <dbReference type="Rhea" id="RHEA:48348"/>
        <dbReference type="Rhea" id="RHEA-COMP:12068"/>
        <dbReference type="Rhea" id="RHEA-COMP:12069"/>
        <dbReference type="ChEBI" id="CHEBI:65314"/>
        <dbReference type="ChEBI" id="CHEBI:65315"/>
    </reaction>
</comment>
<dbReference type="GeneID" id="73795390"/>
<keyword evidence="10" id="KW-1185">Reference proteome</keyword>
<dbReference type="InterPro" id="IPR002942">
    <property type="entry name" value="S4_RNA-bd"/>
</dbReference>
<dbReference type="EC" id="5.4.99.-" evidence="7"/>
<dbReference type="InterPro" id="IPR050188">
    <property type="entry name" value="RluA_PseudoU_synthase"/>
</dbReference>
<dbReference type="CDD" id="cd02869">
    <property type="entry name" value="PseudoU_synth_RluA_like"/>
    <property type="match status" value="1"/>
</dbReference>
<protein>
    <recommendedName>
        <fullName evidence="7">Pseudouridine synthase</fullName>
        <ecNumber evidence="7">5.4.99.-</ecNumber>
    </recommendedName>
</protein>
<evidence type="ECO:0000256" key="4">
    <source>
        <dbReference type="ARBA" id="ARBA00023235"/>
    </source>
</evidence>
<evidence type="ECO:0000313" key="10">
    <source>
        <dbReference type="Proteomes" id="UP000295773"/>
    </source>
</evidence>
<dbReference type="GO" id="GO:0000455">
    <property type="term" value="P:enzyme-directed rRNA pseudouridine synthesis"/>
    <property type="evidence" value="ECO:0007669"/>
    <property type="project" value="TreeGrafter"/>
</dbReference>
<evidence type="ECO:0000256" key="2">
    <source>
        <dbReference type="ARBA" id="ARBA00010876"/>
    </source>
</evidence>
<name>A0A4R3TKH9_9FIRM</name>
<gene>
    <name evidence="9" type="ORF">EDD61_103176</name>
</gene>
<dbReference type="NCBIfam" id="TIGR00005">
    <property type="entry name" value="rluA_subfam"/>
    <property type="match status" value="1"/>
</dbReference>
<dbReference type="InterPro" id="IPR006145">
    <property type="entry name" value="PsdUridine_synth_RsuA/RluA"/>
</dbReference>
<organism evidence="9 10">
    <name type="scientific">Longicatena caecimuris</name>
    <dbReference type="NCBI Taxonomy" id="1796635"/>
    <lineage>
        <taxon>Bacteria</taxon>
        <taxon>Bacillati</taxon>
        <taxon>Bacillota</taxon>
        <taxon>Erysipelotrichia</taxon>
        <taxon>Erysipelotrichales</taxon>
        <taxon>Erysipelotrichaceae</taxon>
        <taxon>Longicatena</taxon>
    </lineage>
</organism>
<dbReference type="RefSeq" id="WP_008688870.1">
    <property type="nucleotide sequence ID" value="NZ_AP024510.1"/>
</dbReference>
<comment type="similarity">
    <text evidence="2 7">Belongs to the pseudouridine synthase RluA family.</text>
</comment>
<dbReference type="Pfam" id="PF00849">
    <property type="entry name" value="PseudoU_synth_2"/>
    <property type="match status" value="1"/>
</dbReference>
<dbReference type="SUPFAM" id="SSF55174">
    <property type="entry name" value="Alpha-L RNA-binding motif"/>
    <property type="match status" value="1"/>
</dbReference>
<dbReference type="InterPro" id="IPR006224">
    <property type="entry name" value="PsdUridine_synth_RluA-like_CS"/>
</dbReference>
<proteinExistence type="inferred from homology"/>
<feature type="active site" evidence="5">
    <location>
        <position position="138"/>
    </location>
</feature>
<dbReference type="GO" id="GO:0120159">
    <property type="term" value="F:rRNA pseudouridine synthase activity"/>
    <property type="evidence" value="ECO:0007669"/>
    <property type="project" value="UniProtKB-ARBA"/>
</dbReference>
<accession>A0A4R3TKH9</accession>
<dbReference type="CDD" id="cd00165">
    <property type="entry name" value="S4"/>
    <property type="match status" value="1"/>
</dbReference>
<dbReference type="PANTHER" id="PTHR21600">
    <property type="entry name" value="MITOCHONDRIAL RNA PSEUDOURIDINE SYNTHASE"/>
    <property type="match status" value="1"/>
</dbReference>
<evidence type="ECO:0000259" key="8">
    <source>
        <dbReference type="SMART" id="SM00363"/>
    </source>
</evidence>
<dbReference type="InterPro" id="IPR006225">
    <property type="entry name" value="PsdUridine_synth_RluC/D"/>
</dbReference>
<dbReference type="EMBL" id="SMBP01000003">
    <property type="protein sequence ID" value="TCU62761.1"/>
    <property type="molecule type" value="Genomic_DNA"/>
</dbReference>
<dbReference type="Gene3D" id="3.10.290.10">
    <property type="entry name" value="RNA-binding S4 domain"/>
    <property type="match status" value="1"/>
</dbReference>
<dbReference type="InterPro" id="IPR036986">
    <property type="entry name" value="S4_RNA-bd_sf"/>
</dbReference>
<dbReference type="Gene3D" id="3.30.2350.10">
    <property type="entry name" value="Pseudouridine synthase"/>
    <property type="match status" value="1"/>
</dbReference>
<dbReference type="AlphaFoldDB" id="A0A4R3TKH9"/>
<dbReference type="FunFam" id="3.30.2350.10:FF:000006">
    <property type="entry name" value="Pseudouridine synthase"/>
    <property type="match status" value="1"/>
</dbReference>
<reference evidence="9 10" key="1">
    <citation type="submission" date="2019-03" db="EMBL/GenBank/DDBJ databases">
        <title>Genomic Encyclopedia of Type Strains, Phase IV (KMG-IV): sequencing the most valuable type-strain genomes for metagenomic binning, comparative biology and taxonomic classification.</title>
        <authorList>
            <person name="Goeker M."/>
        </authorList>
    </citation>
    <scope>NUCLEOTIDE SEQUENCE [LARGE SCALE GENOMIC DNA]</scope>
    <source>
        <strain evidence="9 10">DSM 29481</strain>
    </source>
</reference>
<dbReference type="PROSITE" id="PS01129">
    <property type="entry name" value="PSI_RLU"/>
    <property type="match status" value="1"/>
</dbReference>
<keyword evidence="4 7" id="KW-0413">Isomerase</keyword>
<evidence type="ECO:0000256" key="5">
    <source>
        <dbReference type="PIRSR" id="PIRSR606225-1"/>
    </source>
</evidence>
<dbReference type="PANTHER" id="PTHR21600:SF44">
    <property type="entry name" value="RIBOSOMAL LARGE SUBUNIT PSEUDOURIDINE SYNTHASE D"/>
    <property type="match status" value="1"/>
</dbReference>
<dbReference type="Proteomes" id="UP000295773">
    <property type="component" value="Unassembled WGS sequence"/>
</dbReference>
<comment type="caution">
    <text evidence="9">The sequence shown here is derived from an EMBL/GenBank/DDBJ whole genome shotgun (WGS) entry which is preliminary data.</text>
</comment>
<evidence type="ECO:0000256" key="7">
    <source>
        <dbReference type="RuleBase" id="RU362028"/>
    </source>
</evidence>
<dbReference type="GO" id="GO:0003723">
    <property type="term" value="F:RNA binding"/>
    <property type="evidence" value="ECO:0007669"/>
    <property type="project" value="UniProtKB-KW"/>
</dbReference>
<sequence length="305" mass="34881">MREIDVIVTEEEAFQRIDKYISEKEDDLSRSRVQQLLQEGIVCVNGNACKANYKIKPKDHITAVFCDEIEMEAKPEQMDLDIRYEDHDVIVINKPKGMVVHPAVGNQTGTLVNGLLYHCKDLSGINGVLRPGIVHRIDKDTTGLLIVAKNDKAHTALSKQLQNKTVNRLYYALVHGVIEHDFGTIDAPIGRDVKDRQKMAVTATNAKDARTHFKVIERFAHYTLVECRLETGRTHQIRVHMQYIKHPVVGDEKYSYRKTMQTQGQLLHAHQLTFVHPTTNEKITVEAELPKQFADILEELRSQQR</sequence>
<keyword evidence="3 6" id="KW-0694">RNA-binding</keyword>
<dbReference type="InterPro" id="IPR020103">
    <property type="entry name" value="PsdUridine_synth_cat_dom_sf"/>
</dbReference>
<dbReference type="Pfam" id="PF01479">
    <property type="entry name" value="S4"/>
    <property type="match status" value="1"/>
</dbReference>
<comment type="function">
    <text evidence="7">Responsible for synthesis of pseudouridine from uracil.</text>
</comment>
<evidence type="ECO:0000256" key="3">
    <source>
        <dbReference type="ARBA" id="ARBA00022884"/>
    </source>
</evidence>
<dbReference type="SUPFAM" id="SSF55120">
    <property type="entry name" value="Pseudouridine synthase"/>
    <property type="match status" value="1"/>
</dbReference>
<evidence type="ECO:0000256" key="6">
    <source>
        <dbReference type="PROSITE-ProRule" id="PRU00182"/>
    </source>
</evidence>
<dbReference type="SMART" id="SM00363">
    <property type="entry name" value="S4"/>
    <property type="match status" value="1"/>
</dbReference>
<evidence type="ECO:0000256" key="1">
    <source>
        <dbReference type="ARBA" id="ARBA00000073"/>
    </source>
</evidence>
<feature type="domain" description="RNA-binding S4" evidence="8">
    <location>
        <begin position="15"/>
        <end position="79"/>
    </location>
</feature>
<dbReference type="PROSITE" id="PS50889">
    <property type="entry name" value="S4"/>
    <property type="match status" value="1"/>
</dbReference>
<evidence type="ECO:0000313" key="9">
    <source>
        <dbReference type="EMBL" id="TCU62761.1"/>
    </source>
</evidence>